<evidence type="ECO:0000256" key="1">
    <source>
        <dbReference type="SAM" id="Phobius"/>
    </source>
</evidence>
<proteinExistence type="predicted"/>
<name>A0A0J8CBL2_STRVR</name>
<accession>A0A0J8CBL2</accession>
<feature type="transmembrane region" description="Helical" evidence="1">
    <location>
        <begin position="375"/>
        <end position="393"/>
    </location>
</feature>
<reference evidence="2 3" key="1">
    <citation type="submission" date="2015-06" db="EMBL/GenBank/DDBJ databases">
        <authorList>
            <person name="Ju K.-S."/>
            <person name="Doroghazi J.R."/>
            <person name="Metcalf W.W."/>
        </authorList>
    </citation>
    <scope>NUCLEOTIDE SEQUENCE [LARGE SCALE GENOMIC DNA]</scope>
    <source>
        <strain evidence="2 3">NRRL 3414</strain>
    </source>
</reference>
<dbReference type="EMBL" id="LFNT01000009">
    <property type="protein sequence ID" value="KMS75235.1"/>
    <property type="molecule type" value="Genomic_DNA"/>
</dbReference>
<dbReference type="InterPro" id="IPR047724">
    <property type="entry name" value="Streptophobe"/>
</dbReference>
<feature type="transmembrane region" description="Helical" evidence="1">
    <location>
        <begin position="183"/>
        <end position="209"/>
    </location>
</feature>
<feature type="transmembrane region" description="Helical" evidence="1">
    <location>
        <begin position="229"/>
        <end position="252"/>
    </location>
</feature>
<evidence type="ECO:0000313" key="3">
    <source>
        <dbReference type="Proteomes" id="UP000037432"/>
    </source>
</evidence>
<feature type="transmembrane region" description="Helical" evidence="1">
    <location>
        <begin position="330"/>
        <end position="354"/>
    </location>
</feature>
<sequence length="490" mass="49154">MVAVSALALWLLDAESLGSLWSLALTVTAMAVGGSVSSAASSGAEGSGGLSNLLGGGGLSPTMSGTVDAVPFGVTLLGAMVLWLAFSWRMRRRLPTAGELAARTAGAAVTALLGFLVVAKLAEGSFRMPASAMSGMRGEDSTSGGLGIGNSPLGDLFGGGLGRRLGGGSTMSRDMVMNYQVQAGSAVLGGLLWVAVVIALGCLITRRAHLPLPWQTGRLRAAWAPSVSAVARMLLLMTVVPLIAVVFVGIVVGGKGATAAGAALLLAPDAVVVFVTLGLGVSWTALTHQAQSEDGNPLASLLRRLGGAQAQARPDRVEHLRDLSAGGWPLWLLALLVTGLALLACGYAAARAAARTPAHAPSAHRTRHGQHLAPAARLGVVLGVALGLTAWLTQASGRISATMFGSEMGGTQAGFSGSVPLAALLGLLAGAAAGFVGSVLHGLHGGQTRPFRTIPRNTPVAPVGEHLADVPGATAHGVGSGLLENSLGNR</sequence>
<organism evidence="2 3">
    <name type="scientific">Streptomyces viridochromogenes</name>
    <dbReference type="NCBI Taxonomy" id="1938"/>
    <lineage>
        <taxon>Bacteria</taxon>
        <taxon>Bacillati</taxon>
        <taxon>Actinomycetota</taxon>
        <taxon>Actinomycetes</taxon>
        <taxon>Kitasatosporales</taxon>
        <taxon>Streptomycetaceae</taxon>
        <taxon>Streptomyces</taxon>
    </lineage>
</organism>
<keyword evidence="1" id="KW-0812">Transmembrane</keyword>
<evidence type="ECO:0000313" key="2">
    <source>
        <dbReference type="EMBL" id="KMS75235.1"/>
    </source>
</evidence>
<keyword evidence="1" id="KW-1133">Transmembrane helix</keyword>
<dbReference type="PATRIC" id="fig|1938.3.peg.2204"/>
<protein>
    <recommendedName>
        <fullName evidence="4">Integral membrane protein</fullName>
    </recommendedName>
</protein>
<dbReference type="AlphaFoldDB" id="A0A0J8CBL2"/>
<feature type="transmembrane region" description="Helical" evidence="1">
    <location>
        <begin position="69"/>
        <end position="88"/>
    </location>
</feature>
<dbReference type="Proteomes" id="UP000037432">
    <property type="component" value="Unassembled WGS sequence"/>
</dbReference>
<feature type="transmembrane region" description="Helical" evidence="1">
    <location>
        <begin position="264"/>
        <end position="286"/>
    </location>
</feature>
<evidence type="ECO:0008006" key="4">
    <source>
        <dbReference type="Google" id="ProtNLM"/>
    </source>
</evidence>
<keyword evidence="1" id="KW-0472">Membrane</keyword>
<gene>
    <name evidence="2" type="ORF">ACM01_11060</name>
</gene>
<dbReference type="NCBIfam" id="NF038391">
    <property type="entry name" value="streptophobe"/>
    <property type="match status" value="1"/>
</dbReference>
<comment type="caution">
    <text evidence="2">The sequence shown here is derived from an EMBL/GenBank/DDBJ whole genome shotgun (WGS) entry which is preliminary data.</text>
</comment>
<feature type="transmembrane region" description="Helical" evidence="1">
    <location>
        <begin position="413"/>
        <end position="440"/>
    </location>
</feature>